<keyword evidence="2" id="KW-1185">Reference proteome</keyword>
<reference evidence="1 2" key="1">
    <citation type="submission" date="2016-07" db="EMBL/GenBank/DDBJ databases">
        <title>Pervasive Adenine N6-methylation of Active Genes in Fungi.</title>
        <authorList>
            <consortium name="DOE Joint Genome Institute"/>
            <person name="Mondo S.J."/>
            <person name="Dannebaum R.O."/>
            <person name="Kuo R.C."/>
            <person name="Labutti K."/>
            <person name="Haridas S."/>
            <person name="Kuo A."/>
            <person name="Salamov A."/>
            <person name="Ahrendt S.R."/>
            <person name="Lipzen A."/>
            <person name="Sullivan W."/>
            <person name="Andreopoulos W.B."/>
            <person name="Clum A."/>
            <person name="Lindquist E."/>
            <person name="Daum C."/>
            <person name="Ramamoorthy G.K."/>
            <person name="Gryganskyi A."/>
            <person name="Culley D."/>
            <person name="Magnuson J.K."/>
            <person name="James T.Y."/>
            <person name="O'Malley M.A."/>
            <person name="Stajich J.E."/>
            <person name="Spatafora J.W."/>
            <person name="Visel A."/>
            <person name="Grigoriev I.V."/>
        </authorList>
    </citation>
    <scope>NUCLEOTIDE SEQUENCE [LARGE SCALE GENOMIC DNA]</scope>
    <source>
        <strain evidence="1 2">PL171</strain>
    </source>
</reference>
<proteinExistence type="predicted"/>
<feature type="non-terminal residue" evidence="1">
    <location>
        <position position="72"/>
    </location>
</feature>
<dbReference type="EMBL" id="MCFL01000012">
    <property type="protein sequence ID" value="ORZ37544.1"/>
    <property type="molecule type" value="Genomic_DNA"/>
</dbReference>
<comment type="caution">
    <text evidence="1">The sequence shown here is derived from an EMBL/GenBank/DDBJ whole genome shotgun (WGS) entry which is preliminary data.</text>
</comment>
<dbReference type="AlphaFoldDB" id="A0A1Y2HUA6"/>
<evidence type="ECO:0000313" key="1">
    <source>
        <dbReference type="EMBL" id="ORZ37544.1"/>
    </source>
</evidence>
<protein>
    <submittedName>
        <fullName evidence="1">Uncharacterized protein</fullName>
    </submittedName>
</protein>
<sequence length="72" mass="7656">MACGQWRGAQRLAPAAKFSAASTSSLVLCVGSATCTRAIAEETRSLRWRSNSYHSGCGILSSIPPQLLCQIQ</sequence>
<dbReference type="Proteomes" id="UP000193411">
    <property type="component" value="Unassembled WGS sequence"/>
</dbReference>
<evidence type="ECO:0000313" key="2">
    <source>
        <dbReference type="Proteomes" id="UP000193411"/>
    </source>
</evidence>
<accession>A0A1Y2HUA6</accession>
<name>A0A1Y2HUA6_9FUNG</name>
<organism evidence="1 2">
    <name type="scientific">Catenaria anguillulae PL171</name>
    <dbReference type="NCBI Taxonomy" id="765915"/>
    <lineage>
        <taxon>Eukaryota</taxon>
        <taxon>Fungi</taxon>
        <taxon>Fungi incertae sedis</taxon>
        <taxon>Blastocladiomycota</taxon>
        <taxon>Blastocladiomycetes</taxon>
        <taxon>Blastocladiales</taxon>
        <taxon>Catenariaceae</taxon>
        <taxon>Catenaria</taxon>
    </lineage>
</organism>
<gene>
    <name evidence="1" type="ORF">BCR44DRAFT_217565</name>
</gene>